<accession>A0AAU7NYU4</accession>
<dbReference type="GO" id="GO:0008911">
    <property type="term" value="F:lactaldehyde dehydrogenase (NAD+) activity"/>
    <property type="evidence" value="ECO:0007669"/>
    <property type="project" value="TreeGrafter"/>
</dbReference>
<evidence type="ECO:0000256" key="3">
    <source>
        <dbReference type="PROSITE-ProRule" id="PRU10007"/>
    </source>
</evidence>
<dbReference type="InterPro" id="IPR016161">
    <property type="entry name" value="Ald_DH/histidinol_DH"/>
</dbReference>
<keyword evidence="7" id="KW-1185">Reference proteome</keyword>
<keyword evidence="2 4" id="KW-0560">Oxidoreductase</keyword>
<evidence type="ECO:0000313" key="6">
    <source>
        <dbReference type="EMBL" id="XBS22125.1"/>
    </source>
</evidence>
<dbReference type="PROSITE" id="PS00687">
    <property type="entry name" value="ALDEHYDE_DEHYDR_GLU"/>
    <property type="match status" value="1"/>
</dbReference>
<dbReference type="Proteomes" id="UP001225378">
    <property type="component" value="Chromosome"/>
</dbReference>
<dbReference type="PANTHER" id="PTHR42991:SF1">
    <property type="entry name" value="ALDEHYDE DEHYDROGENASE"/>
    <property type="match status" value="1"/>
</dbReference>
<dbReference type="InterPro" id="IPR015590">
    <property type="entry name" value="Aldehyde_DH_dom"/>
</dbReference>
<feature type="active site" evidence="3">
    <location>
        <position position="255"/>
    </location>
</feature>
<protein>
    <submittedName>
        <fullName evidence="6">Aldehyde dehydrogenase family protein</fullName>
    </submittedName>
</protein>
<organism evidence="6 7">
    <name type="scientific">Methylomarinum roseum</name>
    <dbReference type="NCBI Taxonomy" id="3067653"/>
    <lineage>
        <taxon>Bacteria</taxon>
        <taxon>Pseudomonadati</taxon>
        <taxon>Pseudomonadota</taxon>
        <taxon>Gammaproteobacteria</taxon>
        <taxon>Methylococcales</taxon>
        <taxon>Methylococcaceae</taxon>
        <taxon>Methylomarinum</taxon>
    </lineage>
</organism>
<gene>
    <name evidence="6" type="ORF">Q9L42_008380</name>
</gene>
<dbReference type="AlphaFoldDB" id="A0AAU7NYU4"/>
<dbReference type="Gene3D" id="3.40.605.10">
    <property type="entry name" value="Aldehyde Dehydrogenase, Chain A, domain 1"/>
    <property type="match status" value="1"/>
</dbReference>
<reference evidence="6 7" key="1">
    <citation type="journal article" date="2024" name="Microbiology">
        <title>Methylomarinum rosea sp. nov., a novel halophilic methanotrophic bacterium from the hypersaline Lake Elton.</title>
        <authorList>
            <person name="Suleimanov R.Z."/>
            <person name="Oshkin I.Y."/>
            <person name="Danilova O.V."/>
            <person name="Suzina N.E."/>
            <person name="Dedysh S.N."/>
        </authorList>
    </citation>
    <scope>NUCLEOTIDE SEQUENCE [LARGE SCALE GENOMIC DNA]</scope>
    <source>
        <strain evidence="6 7">Ch1-1</strain>
    </source>
</reference>
<evidence type="ECO:0000256" key="1">
    <source>
        <dbReference type="ARBA" id="ARBA00009986"/>
    </source>
</evidence>
<dbReference type="SUPFAM" id="SSF53720">
    <property type="entry name" value="ALDH-like"/>
    <property type="match status" value="1"/>
</dbReference>
<feature type="domain" description="Aldehyde dehydrogenase" evidence="5">
    <location>
        <begin position="27"/>
        <end position="475"/>
    </location>
</feature>
<dbReference type="Gene3D" id="3.40.309.10">
    <property type="entry name" value="Aldehyde Dehydrogenase, Chain A, domain 2"/>
    <property type="match status" value="1"/>
</dbReference>
<evidence type="ECO:0000256" key="2">
    <source>
        <dbReference type="ARBA" id="ARBA00023002"/>
    </source>
</evidence>
<comment type="similarity">
    <text evidence="1 4">Belongs to the aldehyde dehydrogenase family.</text>
</comment>
<dbReference type="KEGG" id="mech:Q9L42_008380"/>
<dbReference type="InterPro" id="IPR029510">
    <property type="entry name" value="Ald_DH_CS_GLU"/>
</dbReference>
<evidence type="ECO:0000259" key="5">
    <source>
        <dbReference type="Pfam" id="PF00171"/>
    </source>
</evidence>
<evidence type="ECO:0000256" key="4">
    <source>
        <dbReference type="RuleBase" id="RU003345"/>
    </source>
</evidence>
<dbReference type="InterPro" id="IPR051020">
    <property type="entry name" value="ALDH-related_metabolic_enz"/>
</dbReference>
<evidence type="ECO:0000313" key="7">
    <source>
        <dbReference type="Proteomes" id="UP001225378"/>
    </source>
</evidence>
<dbReference type="InterPro" id="IPR016162">
    <property type="entry name" value="Ald_DH_N"/>
</dbReference>
<dbReference type="PANTHER" id="PTHR42991">
    <property type="entry name" value="ALDEHYDE DEHYDROGENASE"/>
    <property type="match status" value="1"/>
</dbReference>
<dbReference type="InterPro" id="IPR016163">
    <property type="entry name" value="Ald_DH_C"/>
</dbReference>
<name>A0AAU7NYU4_9GAMM</name>
<dbReference type="EMBL" id="CP157743">
    <property type="protein sequence ID" value="XBS22125.1"/>
    <property type="molecule type" value="Genomic_DNA"/>
</dbReference>
<sequence>MSAFEHYHPSQYSPYIGGHFQLTPHALDVFSPYSGKPVYKTYLAGPDEFEIALQAACSAKTVMQDFPVYHRYRVLMQIAEAISAHREQFATIMAREAGKPLKTAFVEIDRAVQTFQIAAEEAKRLPGELLSIDWHPSGAGKDAIVKYFPIGIVAAITPFNFPLNLVAHKIAPAIAAGCPIVLKPASKTPISALLLAKIIDQTDLPTGALSVLPMDRQTGNQLVTDERFDLLSFTGSSEVGWEMKQRAGKKRVVLELGGNAALVVDQDADLQTAVAKAVKGGFGYAGQSCIHTQRIYVEASRFDDFVALFRDRINDLVIGDPESAETDMSVMINEQHATRIEAWVNEAVAAGATLIAGGNRDCALYAPTVLTNTDKQMKICAQEAFAPVVVIEPFSDFKQAIAAVNDSEFGLQAGIFTFDSRKIYYAFHHLRVGGVIINETPTFRADHMPYGGIKDSGLGREGPRYALLDMLEPKVLVMDHNQTL</sequence>
<dbReference type="Pfam" id="PF00171">
    <property type="entry name" value="Aldedh"/>
    <property type="match status" value="1"/>
</dbReference>
<dbReference type="RefSeq" id="WP_305908896.1">
    <property type="nucleotide sequence ID" value="NZ_CP157743.1"/>
</dbReference>
<proteinExistence type="inferred from homology"/>